<dbReference type="GO" id="GO:0009523">
    <property type="term" value="C:photosystem II"/>
    <property type="evidence" value="ECO:0000318"/>
    <property type="project" value="GO_Central"/>
</dbReference>
<feature type="compositionally biased region" description="Low complexity" evidence="1">
    <location>
        <begin position="460"/>
        <end position="472"/>
    </location>
</feature>
<feature type="region of interest" description="Disordered" evidence="1">
    <location>
        <begin position="427"/>
        <end position="479"/>
    </location>
</feature>
<organism evidence="3 4">
    <name type="scientific">Solanum tuberosum</name>
    <name type="common">Potato</name>
    <dbReference type="NCBI Taxonomy" id="4113"/>
    <lineage>
        <taxon>Eukaryota</taxon>
        <taxon>Viridiplantae</taxon>
        <taxon>Streptophyta</taxon>
        <taxon>Embryophyta</taxon>
        <taxon>Tracheophyta</taxon>
        <taxon>Spermatophyta</taxon>
        <taxon>Magnoliopsida</taxon>
        <taxon>eudicotyledons</taxon>
        <taxon>Gunneridae</taxon>
        <taxon>Pentapetalae</taxon>
        <taxon>asterids</taxon>
        <taxon>lamiids</taxon>
        <taxon>Solanales</taxon>
        <taxon>Solanaceae</taxon>
        <taxon>Solanoideae</taxon>
        <taxon>Solaneae</taxon>
        <taxon>Solanum</taxon>
    </lineage>
</organism>
<reference evidence="3" key="2">
    <citation type="submission" date="2015-06" db="UniProtKB">
        <authorList>
            <consortium name="EnsemblPlants"/>
        </authorList>
    </citation>
    <scope>IDENTIFICATION</scope>
    <source>
        <strain evidence="3">DM1-3 516 R44</strain>
    </source>
</reference>
<dbReference type="InterPro" id="IPR046796">
    <property type="entry name" value="Transposase_32_dom"/>
</dbReference>
<feature type="region of interest" description="Disordered" evidence="1">
    <location>
        <begin position="135"/>
        <end position="158"/>
    </location>
</feature>
<protein>
    <submittedName>
        <fullName evidence="3">Polyprotein protein</fullName>
    </submittedName>
</protein>
<evidence type="ECO:0000313" key="3">
    <source>
        <dbReference type="EnsemblPlants" id="PGSC0003DMT400089623"/>
    </source>
</evidence>
<dbReference type="GO" id="GO:0009579">
    <property type="term" value="C:thylakoid"/>
    <property type="evidence" value="ECO:0000318"/>
    <property type="project" value="GO_Central"/>
</dbReference>
<dbReference type="Pfam" id="PF20167">
    <property type="entry name" value="Transposase_32"/>
    <property type="match status" value="1"/>
</dbReference>
<feature type="domain" description="Putative plant transposon protein" evidence="2">
    <location>
        <begin position="212"/>
        <end position="401"/>
    </location>
</feature>
<evidence type="ECO:0000313" key="4">
    <source>
        <dbReference type="Proteomes" id="UP000011115"/>
    </source>
</evidence>
<feature type="compositionally biased region" description="Basic and acidic residues" evidence="1">
    <location>
        <begin position="427"/>
        <end position="446"/>
    </location>
</feature>
<dbReference type="AlphaFoldDB" id="M1DIJ4"/>
<dbReference type="HOGENOM" id="CLU_029307_12_3_1"/>
<evidence type="ECO:0000256" key="1">
    <source>
        <dbReference type="SAM" id="MobiDB-lite"/>
    </source>
</evidence>
<dbReference type="PANTHER" id="PTHR33180">
    <property type="entry name" value="PHOTOSYSTEM II CP43 REACTION CENTER PROTEIN"/>
    <property type="match status" value="1"/>
</dbReference>
<sequence>MVGWRIVEEVGVPNEDRRLDITLTKGPVKLGEPSDHSACRRVDRRVRLTSPNGRELDDMVRTNLTTQPHKKAQGIIINEGGSNPSKRRGEELPLRDKRKRKKHIARKEVAIETQVNFSEPEDEQPLINRRDEIRARSQSTSTNIPSAATPPVTDSVPTQTPPVAPALPIVPPPRLLNRLKCEGIRTILEEKLLSTEVLEGKHPDVIDTLRYHEFEQLTTPRGPYIPSWVREFYTAYGELVPKKKKKASEFRSVKSFMVRGKEVECHNEYINSVLGRPLHSAVPYEGLPIVQSLDDLKGWLAPLISDTTPRWMDAGAPIEKRDLDIAARFWFGFISNTIMPSQNESIFLHPKAVCLGSIMSTRCIDLRLLISQEMAMRAKQKLNSLPFPVLITELCQCAGVPRETTRDIEVTPSSSTNIQHIEAEFTREEVDRRRTSSADISLKVDVDSLPAEAPSPTPTSEPSGTSAPPSSTQVPSASFSSLPARITQAMILNMGQLAYSADVRATRLERSIPGMIDSAILAALTPLRASVDDMATKVTTCESRQGETSEVLALKAKVADLRKDVDYLKSIDFTSLMWGEDDEDAPETSGIPSATTGDVQRGGTTYEESDAETEEELITVHEEEMMES</sequence>
<reference evidence="4" key="1">
    <citation type="journal article" date="2011" name="Nature">
        <title>Genome sequence and analysis of the tuber crop potato.</title>
        <authorList>
            <consortium name="The Potato Genome Sequencing Consortium"/>
        </authorList>
    </citation>
    <scope>NUCLEOTIDE SEQUENCE [LARGE SCALE GENOMIC DNA]</scope>
    <source>
        <strain evidence="4">cv. DM1-3 516 R44</strain>
    </source>
</reference>
<proteinExistence type="predicted"/>
<feature type="compositionally biased region" description="Polar residues" evidence="1">
    <location>
        <begin position="136"/>
        <end position="146"/>
    </location>
</feature>
<dbReference type="InParanoid" id="M1DIJ4"/>
<dbReference type="PaxDb" id="4113-PGSC0003DMT400089623"/>
<dbReference type="EnsemblPlants" id="PGSC0003DMT400089623">
    <property type="protein sequence ID" value="PGSC0003DMT400089623"/>
    <property type="gene ID" value="PGSC0003DMG400039194"/>
</dbReference>
<feature type="region of interest" description="Disordered" evidence="1">
    <location>
        <begin position="76"/>
        <end position="103"/>
    </location>
</feature>
<dbReference type="Proteomes" id="UP000011115">
    <property type="component" value="Unassembled WGS sequence"/>
</dbReference>
<name>M1DIJ4_SOLTU</name>
<evidence type="ECO:0000259" key="2">
    <source>
        <dbReference type="Pfam" id="PF20167"/>
    </source>
</evidence>
<keyword evidence="4" id="KW-1185">Reference proteome</keyword>
<dbReference type="PANTHER" id="PTHR33180:SF31">
    <property type="entry name" value="POLYPROTEIN PROTEIN"/>
    <property type="match status" value="1"/>
</dbReference>
<accession>M1DIJ4</accession>
<feature type="region of interest" description="Disordered" evidence="1">
    <location>
        <begin position="582"/>
        <end position="614"/>
    </location>
</feature>
<dbReference type="Gramene" id="PGSC0003DMT400089623">
    <property type="protein sequence ID" value="PGSC0003DMT400089623"/>
    <property type="gene ID" value="PGSC0003DMG400039194"/>
</dbReference>